<evidence type="ECO:0000259" key="1">
    <source>
        <dbReference type="Pfam" id="PF14491"/>
    </source>
</evidence>
<comment type="caution">
    <text evidence="2">The sequence shown here is derived from an EMBL/GenBank/DDBJ whole genome shotgun (WGS) entry which is preliminary data.</text>
</comment>
<dbReference type="RefSeq" id="WP_190235586.1">
    <property type="nucleotide sequence ID" value="NZ_SSOA01000003.1"/>
</dbReference>
<organism evidence="2 3">
    <name type="scientific">Allorhizobium terrae</name>
    <dbReference type="NCBI Taxonomy" id="1848972"/>
    <lineage>
        <taxon>Bacteria</taxon>
        <taxon>Pseudomonadati</taxon>
        <taxon>Pseudomonadota</taxon>
        <taxon>Alphaproteobacteria</taxon>
        <taxon>Hyphomicrobiales</taxon>
        <taxon>Rhizobiaceae</taxon>
        <taxon>Rhizobium/Agrobacterium group</taxon>
        <taxon>Allorhizobium</taxon>
    </lineage>
</organism>
<keyword evidence="3" id="KW-1185">Reference proteome</keyword>
<dbReference type="Proteomes" id="UP000310754">
    <property type="component" value="Unassembled WGS sequence"/>
</dbReference>
<evidence type="ECO:0000313" key="2">
    <source>
        <dbReference type="EMBL" id="THF50770.1"/>
    </source>
</evidence>
<reference evidence="2 3" key="1">
    <citation type="submission" date="2019-04" db="EMBL/GenBank/DDBJ databases">
        <title>Rhizobium terrae sp. nov., isolated from a paddy soil.</title>
        <authorList>
            <person name="Lin S.-Y."/>
            <person name="Hameed A."/>
            <person name="Huang H.-I."/>
            <person name="Young C.-C."/>
        </authorList>
    </citation>
    <scope>NUCLEOTIDE SEQUENCE [LARGE SCALE GENOMIC DNA]</scope>
    <source>
        <strain evidence="2 3">CC-HIH110</strain>
    </source>
</reference>
<dbReference type="Pfam" id="PF14491">
    <property type="entry name" value="DUF4435"/>
    <property type="match status" value="1"/>
</dbReference>
<feature type="domain" description="DUF4435" evidence="1">
    <location>
        <begin position="34"/>
        <end position="268"/>
    </location>
</feature>
<gene>
    <name evidence="2" type="ORF">E6C51_07920</name>
</gene>
<dbReference type="InterPro" id="IPR029492">
    <property type="entry name" value="DUF4435"/>
</dbReference>
<proteinExistence type="predicted"/>
<sequence length="318" mass="36080">MSITPESLRQSRKSYAVILQGIIREFSRDEDLFFFLVEGKDAPYYRPRINGKIPIASTKSAFKNCDGKKNLKELANAIRANSSLIRLQYFLFFDRDYENDAVQIEFGDAFVTSGYSIENYYTTAAAMSAAVRSLFFADAVHTEDDEASVNEIIEAFTSLQANVHLEVALFNYWAWAQRHSTRNGKLDLDAFSLKNFVELDFGTGTAKSMYDLASLNALAPDREPVTSKEIETAAKWFSTRSTQLHFRGKQEAELLVAFLQWLAERAQKSEAPFKAKRKCSARLSKKEIIAELCPYADTPLHLASFLDQRMRHLAAMRA</sequence>
<dbReference type="EMBL" id="SSOA01000003">
    <property type="protein sequence ID" value="THF50770.1"/>
    <property type="molecule type" value="Genomic_DNA"/>
</dbReference>
<dbReference type="AlphaFoldDB" id="A0A4S3ZXX6"/>
<evidence type="ECO:0000313" key="3">
    <source>
        <dbReference type="Proteomes" id="UP000310754"/>
    </source>
</evidence>
<protein>
    <submittedName>
        <fullName evidence="2">DUF4435 domain-containing protein</fullName>
    </submittedName>
</protein>
<name>A0A4S3ZXX6_9HYPH</name>
<accession>A0A4S3ZXX6</accession>